<name>A0A164X7P7_DAUCS</name>
<evidence type="ECO:0000256" key="1">
    <source>
        <dbReference type="SAM" id="MobiDB-lite"/>
    </source>
</evidence>
<dbReference type="EMBL" id="CP093348">
    <property type="protein sequence ID" value="WOH07258.1"/>
    <property type="molecule type" value="Genomic_DNA"/>
</dbReference>
<sequence>MGCSTSKLDDEEAVQICKDRKNFIKQAVEHRMRFASAHAAYIQSLRRVSAALRDYIEGDESHDLDAFITPAFTPMKKSSSGFISISPKSFTAAPIQSTPNSTIKVSYLRSGGTPSVSVEERPNSPETVRVEAYSPIHQYEMDGFFAMQSPTMNNSFFNYSPIHRPSFPPPSPRTSQWDFFWNPFSSLDNYGYPTRTSIDHTVLDDDMSGLRQVREEEGIPELEEETEQEDLEPRVHVKNEQARVVLNSAREEVLVEDDDSDDDDDDDYVTDSGHESEHEVIGPVKAELEVKKSRGSQKLEVSKSQNSGQVSNQETAVGDNRDAHVETPGFTVYVNRRPTSMTEVVKDLEAQFKIICNSALEVSAILEASKSQYSSTSNELTAMKMLNPVALLRSASSRSSSSRFAINSSSSKDEAYESSSDFSEDSCTFSSSHQTTLDKLYAWEKKLYQEVRAGERLRMTYEKKCSQLRNKDVKGDDPSSVDKTRAAIRDLHTQIKVSIHSVEAVSKRIETLRDEELQPQLLDLIQGLTRMWKAMAECHLAQKRILDDAKVLLAGTPSKLSGTKKYTLMSPTEPHRLACAAANLENELRNWRACFESWITSQRFYIHALTGWLLRCVRSNADASNLPFSPRRSMVTSLPIYGICIQWSRFIDAVREVPVLEGMDFCVAGIDSLYAQQLKEDFRHRTPTGSKRYGGGFSVESGGKEMVEVGNFEEDVFSTEKMVEVAIRVLCAGMSVVVSSLTEFAISSAEGYADVVKQWESAQRSRSLGGTQI</sequence>
<dbReference type="InterPro" id="IPR006868">
    <property type="entry name" value="DUF630"/>
</dbReference>
<feature type="compositionally biased region" description="Acidic residues" evidence="1">
    <location>
        <begin position="218"/>
        <end position="230"/>
    </location>
</feature>
<dbReference type="KEGG" id="dcr:108224287"/>
<dbReference type="OMA" id="PMNPSIF"/>
<dbReference type="AlphaFoldDB" id="A0A164X7P7"/>
<feature type="compositionally biased region" description="Basic and acidic residues" evidence="1">
    <location>
        <begin position="272"/>
        <end position="292"/>
    </location>
</feature>
<dbReference type="PANTHER" id="PTHR21450">
    <property type="entry name" value="PROTEIN ALTERED PHOSPHATE STARVATION RESPONSE 1"/>
    <property type="match status" value="1"/>
</dbReference>
<dbReference type="OrthoDB" id="663995at2759"/>
<gene>
    <name evidence="2" type="ORF">DCAR_0626687</name>
</gene>
<dbReference type="Gramene" id="KZM92813">
    <property type="protein sequence ID" value="KZM92813"/>
    <property type="gene ID" value="DCAR_019822"/>
</dbReference>
<feature type="compositionally biased region" description="Acidic residues" evidence="1">
    <location>
        <begin position="254"/>
        <end position="269"/>
    </location>
</feature>
<feature type="region of interest" description="Disordered" evidence="1">
    <location>
        <begin position="216"/>
        <end position="236"/>
    </location>
</feature>
<dbReference type="InterPro" id="IPR006867">
    <property type="entry name" value="DUF632"/>
</dbReference>
<dbReference type="Pfam" id="PF04783">
    <property type="entry name" value="DUF630"/>
    <property type="match status" value="1"/>
</dbReference>
<reference evidence="2" key="2">
    <citation type="submission" date="2022-03" db="EMBL/GenBank/DDBJ databases">
        <title>Draft title - Genomic analysis of global carrot germplasm unveils the trajectory of domestication and the origin of high carotenoid orange carrot.</title>
        <authorList>
            <person name="Iorizzo M."/>
            <person name="Ellison S."/>
            <person name="Senalik D."/>
            <person name="Macko-Podgorni A."/>
            <person name="Grzebelus D."/>
            <person name="Bostan H."/>
            <person name="Rolling W."/>
            <person name="Curaba J."/>
            <person name="Simon P."/>
        </authorList>
    </citation>
    <scope>NUCLEOTIDE SEQUENCE</scope>
    <source>
        <tissue evidence="2">Leaf</tissue>
    </source>
</reference>
<feature type="region of interest" description="Disordered" evidence="1">
    <location>
        <begin position="248"/>
        <end position="318"/>
    </location>
</feature>
<evidence type="ECO:0000313" key="2">
    <source>
        <dbReference type="EMBL" id="WOH07258.1"/>
    </source>
</evidence>
<dbReference type="PANTHER" id="PTHR21450:SF3">
    <property type="entry name" value="DUF630 FAMILY PROTEIN (DUF630 AND DUF632)"/>
    <property type="match status" value="1"/>
</dbReference>
<dbReference type="Proteomes" id="UP000077755">
    <property type="component" value="Chromosome 6"/>
</dbReference>
<proteinExistence type="predicted"/>
<organism evidence="2 3">
    <name type="scientific">Daucus carota subsp. sativus</name>
    <name type="common">Carrot</name>
    <dbReference type="NCBI Taxonomy" id="79200"/>
    <lineage>
        <taxon>Eukaryota</taxon>
        <taxon>Viridiplantae</taxon>
        <taxon>Streptophyta</taxon>
        <taxon>Embryophyta</taxon>
        <taxon>Tracheophyta</taxon>
        <taxon>Spermatophyta</taxon>
        <taxon>Magnoliopsida</taxon>
        <taxon>eudicotyledons</taxon>
        <taxon>Gunneridae</taxon>
        <taxon>Pentapetalae</taxon>
        <taxon>asterids</taxon>
        <taxon>campanulids</taxon>
        <taxon>Apiales</taxon>
        <taxon>Apiaceae</taxon>
        <taxon>Apioideae</taxon>
        <taxon>Scandiceae</taxon>
        <taxon>Daucinae</taxon>
        <taxon>Daucus</taxon>
        <taxon>Daucus sect. Daucus</taxon>
    </lineage>
</organism>
<feature type="compositionally biased region" description="Polar residues" evidence="1">
    <location>
        <begin position="302"/>
        <end position="315"/>
    </location>
</feature>
<keyword evidence="3" id="KW-1185">Reference proteome</keyword>
<protein>
    <submittedName>
        <fullName evidence="2">Uncharacterized protein</fullName>
    </submittedName>
</protein>
<reference evidence="2" key="1">
    <citation type="journal article" date="2016" name="Nat. Genet.">
        <title>A high-quality carrot genome assembly provides new insights into carotenoid accumulation and asterid genome evolution.</title>
        <authorList>
            <person name="Iorizzo M."/>
            <person name="Ellison S."/>
            <person name="Senalik D."/>
            <person name="Zeng P."/>
            <person name="Satapoomin P."/>
            <person name="Huang J."/>
            <person name="Bowman M."/>
            <person name="Iovene M."/>
            <person name="Sanseverino W."/>
            <person name="Cavagnaro P."/>
            <person name="Yildiz M."/>
            <person name="Macko-Podgorni A."/>
            <person name="Moranska E."/>
            <person name="Grzebelus E."/>
            <person name="Grzebelus D."/>
            <person name="Ashrafi H."/>
            <person name="Zheng Z."/>
            <person name="Cheng S."/>
            <person name="Spooner D."/>
            <person name="Van Deynze A."/>
            <person name="Simon P."/>
        </authorList>
    </citation>
    <scope>NUCLEOTIDE SEQUENCE</scope>
    <source>
        <tissue evidence="2">Leaf</tissue>
    </source>
</reference>
<evidence type="ECO:0000313" key="3">
    <source>
        <dbReference type="Proteomes" id="UP000077755"/>
    </source>
</evidence>
<accession>A0A164X7P7</accession>
<dbReference type="Pfam" id="PF04782">
    <property type="entry name" value="DUF632"/>
    <property type="match status" value="1"/>
</dbReference>